<dbReference type="GO" id="GO:0046558">
    <property type="term" value="F:arabinan endo-1,5-alpha-L-arabinosidase activity"/>
    <property type="evidence" value="ECO:0007669"/>
    <property type="project" value="InterPro"/>
</dbReference>
<dbReference type="EMBL" id="MORL01000020">
    <property type="protein sequence ID" value="OIN56658.1"/>
    <property type="molecule type" value="Genomic_DNA"/>
</dbReference>
<keyword evidence="4 5" id="KW-0326">Glycosidase</keyword>
<evidence type="ECO:0000256" key="8">
    <source>
        <dbReference type="PIRSR" id="PIRSR026534-3"/>
    </source>
</evidence>
<sequence>MRLTALFIILLNAGSLACAQTAPVRIPVHDPVMIRQDSIYYTFATGRGISVWSSRDRVTWKAEKPVFSTPPDWAVKAVPGYRGHTWAPDISFHNGLYYLYYSVSAFGKNTSCIGVATNKTLNPADPAFGWQDHGMVVQSVPGRDNWNAIDPNLIVDQDGTPWLAFGSFWDGIKMVRLRDDRKAVAEPQEWVTLASRKRSNGADDTQAGDGAIEAPFIFRKNNYYYLFVSVDYCCKGPQSTYKMMVGRAEKVTGPYVDKTGRKMVSGGGSLLLQGDANWYGVGHNSVYTFDGADYLVYHGYDAADNGKSKLLIRPLSWDAEGWPVVK</sequence>
<dbReference type="PANTHER" id="PTHR43301">
    <property type="entry name" value="ARABINAN ENDO-1,5-ALPHA-L-ARABINOSIDASE"/>
    <property type="match status" value="1"/>
</dbReference>
<evidence type="ECO:0000256" key="2">
    <source>
        <dbReference type="ARBA" id="ARBA00009865"/>
    </source>
</evidence>
<dbReference type="RefSeq" id="WP_071505730.1">
    <property type="nucleotide sequence ID" value="NZ_MORL01000020.1"/>
</dbReference>
<keyword evidence="3 5" id="KW-0378">Hydrolase</keyword>
<dbReference type="SUPFAM" id="SSF75005">
    <property type="entry name" value="Arabinanase/levansucrase/invertase"/>
    <property type="match status" value="1"/>
</dbReference>
<dbReference type="GO" id="GO:0031222">
    <property type="term" value="P:arabinan catabolic process"/>
    <property type="evidence" value="ECO:0007669"/>
    <property type="project" value="UniProtKB-UniPathway"/>
</dbReference>
<evidence type="ECO:0000256" key="4">
    <source>
        <dbReference type="ARBA" id="ARBA00023295"/>
    </source>
</evidence>
<feature type="active site" description="Proton donor" evidence="6">
    <location>
        <position position="213"/>
    </location>
</feature>
<feature type="binding site" evidence="7">
    <location>
        <position position="30"/>
    </location>
    <ligand>
        <name>substrate</name>
    </ligand>
</feature>
<dbReference type="UniPathway" id="UPA00667"/>
<comment type="pathway">
    <text evidence="1 5">Glycan metabolism; L-arabinan degradation.</text>
</comment>
<comment type="similarity">
    <text evidence="2 5">Belongs to the glycosyl hydrolase 43 family.</text>
</comment>
<feature type="binding site" evidence="7">
    <location>
        <begin position="147"/>
        <end position="150"/>
    </location>
    <ligand>
        <name>substrate</name>
    </ligand>
</feature>
<evidence type="ECO:0000256" key="7">
    <source>
        <dbReference type="PIRSR" id="PIRSR026534-2"/>
    </source>
</evidence>
<evidence type="ECO:0000313" key="11">
    <source>
        <dbReference type="Proteomes" id="UP000181790"/>
    </source>
</evidence>
<feature type="site" description="Important for substrate recognition" evidence="8">
    <location>
        <position position="283"/>
    </location>
</feature>
<evidence type="ECO:0000256" key="3">
    <source>
        <dbReference type="ARBA" id="ARBA00022801"/>
    </source>
</evidence>
<dbReference type="CDD" id="cd18830">
    <property type="entry name" value="GH43_CjArb43A-like"/>
    <property type="match status" value="1"/>
</dbReference>
<proteinExistence type="inferred from homology"/>
<comment type="caution">
    <text evidence="10">The sequence shown here is derived from an EMBL/GenBank/DDBJ whole genome shotgun (WGS) entry which is preliminary data.</text>
</comment>
<dbReference type="Pfam" id="PF04616">
    <property type="entry name" value="Glyco_hydro_43"/>
    <property type="match status" value="1"/>
</dbReference>
<keyword evidence="9" id="KW-0732">Signal</keyword>
<feature type="binding site" evidence="7">
    <location>
        <position position="107"/>
    </location>
    <ligand>
        <name>substrate</name>
    </ligand>
</feature>
<evidence type="ECO:0000256" key="9">
    <source>
        <dbReference type="SAM" id="SignalP"/>
    </source>
</evidence>
<dbReference type="InterPro" id="IPR050727">
    <property type="entry name" value="GH43_arabinanases"/>
</dbReference>
<dbReference type="InterPro" id="IPR023296">
    <property type="entry name" value="Glyco_hydro_beta-prop_sf"/>
</dbReference>
<dbReference type="OrthoDB" id="9801455at2"/>
<dbReference type="PROSITE" id="PS51257">
    <property type="entry name" value="PROKAR_LIPOPROTEIN"/>
    <property type="match status" value="1"/>
</dbReference>
<feature type="site" description="Important for catalytic activity, responsible for pKa modulation of the active site Glu and correct orientation of both the proton donor and substrate" evidence="8">
    <location>
        <position position="150"/>
    </location>
</feature>
<organism evidence="10 11">
    <name type="scientific">Arsenicibacter rosenii</name>
    <dbReference type="NCBI Taxonomy" id="1750698"/>
    <lineage>
        <taxon>Bacteria</taxon>
        <taxon>Pseudomonadati</taxon>
        <taxon>Bacteroidota</taxon>
        <taxon>Cytophagia</taxon>
        <taxon>Cytophagales</taxon>
        <taxon>Spirosomataceae</taxon>
        <taxon>Arsenicibacter</taxon>
    </lineage>
</organism>
<evidence type="ECO:0000256" key="5">
    <source>
        <dbReference type="PIRNR" id="PIRNR026534"/>
    </source>
</evidence>
<dbReference type="PIRSF" id="PIRSF026534">
    <property type="entry name" value="Endo_alpha-L-arabinosidase"/>
    <property type="match status" value="1"/>
</dbReference>
<feature type="active site" description="Proton acceptor" evidence="6">
    <location>
        <position position="30"/>
    </location>
</feature>
<dbReference type="Proteomes" id="UP000181790">
    <property type="component" value="Unassembled WGS sequence"/>
</dbReference>
<protein>
    <submittedName>
        <fullName evidence="10">Arabinan endo-1,5-alpha-L-arabinosidase</fullName>
    </submittedName>
</protein>
<dbReference type="InterPro" id="IPR006710">
    <property type="entry name" value="Glyco_hydro_43"/>
</dbReference>
<name>A0A1S2VFI4_9BACT</name>
<dbReference type="AlphaFoldDB" id="A0A1S2VFI4"/>
<evidence type="ECO:0000313" key="10">
    <source>
        <dbReference type="EMBL" id="OIN56658.1"/>
    </source>
</evidence>
<accession>A0A1S2VFI4</accession>
<keyword evidence="11" id="KW-1185">Reference proteome</keyword>
<reference evidence="10 11" key="1">
    <citation type="submission" date="2016-10" db="EMBL/GenBank/DDBJ databases">
        <title>Arsenicibacter rosenii gen. nov., sp. nov., an efficient arsenic-methylating bacterium isolated from an arsenic-contaminated paddy soil.</title>
        <authorList>
            <person name="Huang K."/>
        </authorList>
    </citation>
    <scope>NUCLEOTIDE SEQUENCE [LARGE SCALE GENOMIC DNA]</scope>
    <source>
        <strain evidence="10 11">SM-1</strain>
    </source>
</reference>
<gene>
    <name evidence="10" type="ORF">BLX24_23810</name>
</gene>
<evidence type="ECO:0000256" key="6">
    <source>
        <dbReference type="PIRSR" id="PIRSR026534-1"/>
    </source>
</evidence>
<evidence type="ECO:0000256" key="1">
    <source>
        <dbReference type="ARBA" id="ARBA00004834"/>
    </source>
</evidence>
<dbReference type="InterPro" id="IPR016840">
    <property type="entry name" value="Glyco_hydro_43_endo_a_Ara-ase"/>
</dbReference>
<dbReference type="PANTHER" id="PTHR43301:SF3">
    <property type="entry name" value="ARABINAN ENDO-1,5-ALPHA-L-ARABINOSIDASE A-RELATED"/>
    <property type="match status" value="1"/>
</dbReference>
<feature type="chain" id="PRO_5010317079" evidence="9">
    <location>
        <begin position="20"/>
        <end position="326"/>
    </location>
</feature>
<feature type="binding site" evidence="7">
    <location>
        <begin position="167"/>
        <end position="169"/>
    </location>
    <ligand>
        <name>substrate</name>
    </ligand>
</feature>
<feature type="signal peptide" evidence="9">
    <location>
        <begin position="1"/>
        <end position="19"/>
    </location>
</feature>
<dbReference type="Gene3D" id="2.115.10.20">
    <property type="entry name" value="Glycosyl hydrolase domain, family 43"/>
    <property type="match status" value="1"/>
</dbReference>